<dbReference type="EMBL" id="CP064939">
    <property type="protein sequence ID" value="QPH40602.1"/>
    <property type="molecule type" value="Genomic_DNA"/>
</dbReference>
<dbReference type="SUPFAM" id="SSF52738">
    <property type="entry name" value="Methylesterase CheB, C-terminal domain"/>
    <property type="match status" value="1"/>
</dbReference>
<keyword evidence="4" id="KW-0145">Chemotaxis</keyword>
<evidence type="ECO:0000256" key="2">
    <source>
        <dbReference type="ARBA" id="ARBA00039140"/>
    </source>
</evidence>
<dbReference type="GO" id="GO:0008984">
    <property type="term" value="F:protein-glutamate methylesterase activity"/>
    <property type="evidence" value="ECO:0007669"/>
    <property type="project" value="UniProtKB-EC"/>
</dbReference>
<dbReference type="PANTHER" id="PTHR42872">
    <property type="entry name" value="PROTEIN-GLUTAMATE METHYLESTERASE/PROTEIN-GLUTAMINE GLUTAMINASE"/>
    <property type="match status" value="1"/>
</dbReference>
<evidence type="ECO:0000256" key="3">
    <source>
        <dbReference type="ARBA" id="ARBA00048267"/>
    </source>
</evidence>
<keyword evidence="7" id="KW-1185">Reference proteome</keyword>
<name>A0A7S9L186_9SPHI</name>
<dbReference type="InterPro" id="IPR000673">
    <property type="entry name" value="Sig_transdc_resp-reg_Me-estase"/>
</dbReference>
<dbReference type="InterPro" id="IPR035909">
    <property type="entry name" value="CheB_C"/>
</dbReference>
<feature type="domain" description="CheB-type methylesterase" evidence="5">
    <location>
        <begin position="2"/>
        <end position="189"/>
    </location>
</feature>
<feature type="active site" evidence="4">
    <location>
        <position position="133"/>
    </location>
</feature>
<sequence length="189" mass="20227">MSKNPEYIVAIGLSAGGVHPLHELLNHLPTELNAAVIVVQHLHRAYKSMASSLLRMHTSLPVVTVKNGMPLEKGHIYVLPENQMMTYADGCLWLRERKPEEIINRAIDILMNSMALPLGSKAISVILSGLDGDGSKGSLLIGQQGGITIAQLPITAQHPSMPNGALGIGEAQYSLTPKAIGELITQIVS</sequence>
<proteinExistence type="predicted"/>
<dbReference type="Gene3D" id="3.40.50.180">
    <property type="entry name" value="Methylesterase CheB, C-terminal domain"/>
    <property type="match status" value="1"/>
</dbReference>
<dbReference type="KEGG" id="pex:IZT61_04810"/>
<dbReference type="Proteomes" id="UP000594759">
    <property type="component" value="Chromosome"/>
</dbReference>
<evidence type="ECO:0000256" key="1">
    <source>
        <dbReference type="ARBA" id="ARBA00022801"/>
    </source>
</evidence>
<dbReference type="PANTHER" id="PTHR42872:SF6">
    <property type="entry name" value="PROTEIN-GLUTAMATE METHYLESTERASE_PROTEIN-GLUTAMINE GLUTAMINASE"/>
    <property type="match status" value="1"/>
</dbReference>
<organism evidence="6 7">
    <name type="scientific">Pedobacter endophyticus</name>
    <dbReference type="NCBI Taxonomy" id="2789740"/>
    <lineage>
        <taxon>Bacteria</taxon>
        <taxon>Pseudomonadati</taxon>
        <taxon>Bacteroidota</taxon>
        <taxon>Sphingobacteriia</taxon>
        <taxon>Sphingobacteriales</taxon>
        <taxon>Sphingobacteriaceae</taxon>
        <taxon>Pedobacter</taxon>
    </lineage>
</organism>
<feature type="active site" evidence="4">
    <location>
        <position position="14"/>
    </location>
</feature>
<evidence type="ECO:0000313" key="6">
    <source>
        <dbReference type="EMBL" id="QPH40602.1"/>
    </source>
</evidence>
<protein>
    <recommendedName>
        <fullName evidence="2">protein-glutamate methylesterase</fullName>
        <ecNumber evidence="2">3.1.1.61</ecNumber>
    </recommendedName>
</protein>
<dbReference type="AlphaFoldDB" id="A0A7S9L186"/>
<evidence type="ECO:0000259" key="5">
    <source>
        <dbReference type="PROSITE" id="PS50122"/>
    </source>
</evidence>
<dbReference type="Pfam" id="PF01339">
    <property type="entry name" value="CheB_methylest"/>
    <property type="match status" value="1"/>
</dbReference>
<evidence type="ECO:0000313" key="7">
    <source>
        <dbReference type="Proteomes" id="UP000594759"/>
    </source>
</evidence>
<dbReference type="GO" id="GO:0000156">
    <property type="term" value="F:phosphorelay response regulator activity"/>
    <property type="evidence" value="ECO:0007669"/>
    <property type="project" value="InterPro"/>
</dbReference>
<comment type="catalytic activity">
    <reaction evidence="3">
        <text>[protein]-L-glutamate 5-O-methyl ester + H2O = L-glutamyl-[protein] + methanol + H(+)</text>
        <dbReference type="Rhea" id="RHEA:23236"/>
        <dbReference type="Rhea" id="RHEA-COMP:10208"/>
        <dbReference type="Rhea" id="RHEA-COMP:10311"/>
        <dbReference type="ChEBI" id="CHEBI:15377"/>
        <dbReference type="ChEBI" id="CHEBI:15378"/>
        <dbReference type="ChEBI" id="CHEBI:17790"/>
        <dbReference type="ChEBI" id="CHEBI:29973"/>
        <dbReference type="ChEBI" id="CHEBI:82795"/>
        <dbReference type="EC" id="3.1.1.61"/>
    </reaction>
</comment>
<dbReference type="GO" id="GO:0005737">
    <property type="term" value="C:cytoplasm"/>
    <property type="evidence" value="ECO:0007669"/>
    <property type="project" value="InterPro"/>
</dbReference>
<evidence type="ECO:0000256" key="4">
    <source>
        <dbReference type="PROSITE-ProRule" id="PRU00050"/>
    </source>
</evidence>
<dbReference type="EC" id="3.1.1.61" evidence="2"/>
<dbReference type="CDD" id="cd16434">
    <property type="entry name" value="CheB-CheR_fusion"/>
    <property type="match status" value="1"/>
</dbReference>
<keyword evidence="1 4" id="KW-0378">Hydrolase</keyword>
<dbReference type="GO" id="GO:0006935">
    <property type="term" value="P:chemotaxis"/>
    <property type="evidence" value="ECO:0007669"/>
    <property type="project" value="UniProtKB-UniRule"/>
</dbReference>
<reference evidence="6 7" key="1">
    <citation type="submission" date="2020-11" db="EMBL/GenBank/DDBJ databases">
        <title>Pedobacter endophytica, an endophytic bacteria isolated form Carex pumila.</title>
        <authorList>
            <person name="Peng Y."/>
            <person name="Jiang L."/>
            <person name="Lee J."/>
        </authorList>
    </citation>
    <scope>NUCLEOTIDE SEQUENCE [LARGE SCALE GENOMIC DNA]</scope>
    <source>
        <strain evidence="6 7">JBR3-12</strain>
    </source>
</reference>
<dbReference type="PROSITE" id="PS50122">
    <property type="entry name" value="CHEB"/>
    <property type="match status" value="1"/>
</dbReference>
<feature type="active site" evidence="4">
    <location>
        <position position="41"/>
    </location>
</feature>
<gene>
    <name evidence="6" type="ORF">IZT61_04810</name>
</gene>
<accession>A0A7S9L186</accession>
<dbReference type="RefSeq" id="WP_196100056.1">
    <property type="nucleotide sequence ID" value="NZ_CP064939.1"/>
</dbReference>